<name>A0A8J3KV31_9ACTN</name>
<dbReference type="EMBL" id="BONH01000043">
    <property type="protein sequence ID" value="GIG01800.1"/>
    <property type="molecule type" value="Genomic_DNA"/>
</dbReference>
<evidence type="ECO:0000259" key="4">
    <source>
        <dbReference type="Pfam" id="PF01494"/>
    </source>
</evidence>
<dbReference type="Pfam" id="PF01494">
    <property type="entry name" value="FAD_binding_3"/>
    <property type="match status" value="1"/>
</dbReference>
<dbReference type="Gene3D" id="3.50.50.60">
    <property type="entry name" value="FAD/NAD(P)-binding domain"/>
    <property type="match status" value="1"/>
</dbReference>
<comment type="caution">
    <text evidence="5">The sequence shown here is derived from an EMBL/GenBank/DDBJ whole genome shotgun (WGS) entry which is preliminary data.</text>
</comment>
<protein>
    <submittedName>
        <fullName evidence="5">FAD-dependent oxidoreductase</fullName>
    </submittedName>
</protein>
<keyword evidence="2" id="KW-0285">Flavoprotein</keyword>
<organism evidence="5 6">
    <name type="scientific">Catellatospora citrea</name>
    <dbReference type="NCBI Taxonomy" id="53366"/>
    <lineage>
        <taxon>Bacteria</taxon>
        <taxon>Bacillati</taxon>
        <taxon>Actinomycetota</taxon>
        <taxon>Actinomycetes</taxon>
        <taxon>Micromonosporales</taxon>
        <taxon>Micromonosporaceae</taxon>
        <taxon>Catellatospora</taxon>
    </lineage>
</organism>
<keyword evidence="6" id="KW-1185">Reference proteome</keyword>
<dbReference type="Pfam" id="PF21274">
    <property type="entry name" value="Rng_hyd_C"/>
    <property type="match status" value="1"/>
</dbReference>
<dbReference type="GO" id="GO:0016709">
    <property type="term" value="F:oxidoreductase activity, acting on paired donors, with incorporation or reduction of molecular oxygen, NAD(P)H as one donor, and incorporation of one atom of oxygen"/>
    <property type="evidence" value="ECO:0007669"/>
    <property type="project" value="UniProtKB-ARBA"/>
</dbReference>
<dbReference type="InterPro" id="IPR036188">
    <property type="entry name" value="FAD/NAD-bd_sf"/>
</dbReference>
<evidence type="ECO:0000256" key="2">
    <source>
        <dbReference type="ARBA" id="ARBA00022630"/>
    </source>
</evidence>
<evidence type="ECO:0000313" key="6">
    <source>
        <dbReference type="Proteomes" id="UP000659904"/>
    </source>
</evidence>
<reference evidence="5 6" key="1">
    <citation type="submission" date="2021-01" db="EMBL/GenBank/DDBJ databases">
        <title>Whole genome shotgun sequence of Catellatospora citrea NBRC 14495.</title>
        <authorList>
            <person name="Komaki H."/>
            <person name="Tamura T."/>
        </authorList>
    </citation>
    <scope>NUCLEOTIDE SEQUENCE [LARGE SCALE GENOMIC DNA]</scope>
    <source>
        <strain evidence="5 6">NBRC 14495</strain>
    </source>
</reference>
<dbReference type="RefSeq" id="WP_120315602.1">
    <property type="nucleotide sequence ID" value="NZ_BONH01000043.1"/>
</dbReference>
<dbReference type="GO" id="GO:0071949">
    <property type="term" value="F:FAD binding"/>
    <property type="evidence" value="ECO:0007669"/>
    <property type="project" value="InterPro"/>
</dbReference>
<dbReference type="PRINTS" id="PR00420">
    <property type="entry name" value="RNGMNOXGNASE"/>
</dbReference>
<accession>A0A8J3KV31</accession>
<keyword evidence="3" id="KW-0274">FAD</keyword>
<dbReference type="SUPFAM" id="SSF51905">
    <property type="entry name" value="FAD/NAD(P)-binding domain"/>
    <property type="match status" value="1"/>
</dbReference>
<dbReference type="InterPro" id="IPR050641">
    <property type="entry name" value="RIFMO-like"/>
</dbReference>
<dbReference type="Proteomes" id="UP000659904">
    <property type="component" value="Unassembled WGS sequence"/>
</dbReference>
<dbReference type="InterPro" id="IPR002938">
    <property type="entry name" value="FAD-bd"/>
</dbReference>
<proteinExistence type="predicted"/>
<dbReference type="PANTHER" id="PTHR43004:SF19">
    <property type="entry name" value="BINDING MONOOXYGENASE, PUTATIVE (JCVI)-RELATED"/>
    <property type="match status" value="1"/>
</dbReference>
<evidence type="ECO:0000256" key="3">
    <source>
        <dbReference type="ARBA" id="ARBA00022827"/>
    </source>
</evidence>
<feature type="domain" description="FAD-binding" evidence="4">
    <location>
        <begin position="3"/>
        <end position="377"/>
    </location>
</feature>
<comment type="cofactor">
    <cofactor evidence="1">
        <name>FAD</name>
        <dbReference type="ChEBI" id="CHEBI:57692"/>
    </cofactor>
</comment>
<evidence type="ECO:0000256" key="1">
    <source>
        <dbReference type="ARBA" id="ARBA00001974"/>
    </source>
</evidence>
<sequence>MDADVVISGGGPTGLLLAAELRLGGARVVVLERRAEPDPVPRANGLVGQVVTVLYRRGLYRALARHDRGPRALVRRWFTGSLGDRPRPVRGFSHAGFRLDLRRLRDANPLHVLAVPQRRMEQVFERHARGLGADVRRGHTFAGLAQDGDGVTVEVDGPDGRYRLRAAYLVGCDGSHSAVRKAAGIGFPGETSREVVIRMAHVVLPRAALTPAGALRAADGTAYRPYQLHRTAHGAFSFASFIPGVHVLSTHEWDAAAPGEQVPMSVAEARTSLSRVVGADVPVAEPPSDGRPWILRRLTDRNNRLADPYRAGRVFVVGDAAHVFAGFGGSNLNLGLQDAVNLAWKLALVTRGLAPDALLDTYAAERRPQARRALDRTREQAELMAPGDEVTARRERYAARLREPGFLREVADAVAGLDLPYPMGQGPALLGRMAPDLRLTHDGRRIRLASLQHGARPLLLDLTGGSALAAAAAPWRDRVDLVRATPRDPGTPPALLIRPDGYVAWTSPAPDDPTGLTDAVTTWFGPPRTTP</sequence>
<dbReference type="AlphaFoldDB" id="A0A8J3KV31"/>
<dbReference type="PANTHER" id="PTHR43004">
    <property type="entry name" value="TRK SYSTEM POTASSIUM UPTAKE PROTEIN"/>
    <property type="match status" value="1"/>
</dbReference>
<evidence type="ECO:0000313" key="5">
    <source>
        <dbReference type="EMBL" id="GIG01800.1"/>
    </source>
</evidence>
<dbReference type="Gene3D" id="3.40.30.120">
    <property type="match status" value="1"/>
</dbReference>
<gene>
    <name evidence="5" type="ORF">Cci01nite_68930</name>
</gene>
<dbReference type="Gene3D" id="3.30.70.2450">
    <property type="match status" value="1"/>
</dbReference>